<feature type="compositionally biased region" description="Acidic residues" evidence="8">
    <location>
        <begin position="590"/>
        <end position="630"/>
    </location>
</feature>
<evidence type="ECO:0000256" key="1">
    <source>
        <dbReference type="ARBA" id="ARBA00006767"/>
    </source>
</evidence>
<evidence type="ECO:0000256" key="3">
    <source>
        <dbReference type="ARBA" id="ARBA00022884"/>
    </source>
</evidence>
<feature type="compositionally biased region" description="Basic and acidic residues" evidence="8">
    <location>
        <begin position="569"/>
        <end position="582"/>
    </location>
</feature>
<dbReference type="PANTHER" id="PTHR10724:SF7">
    <property type="entry name" value="SMALL RIBOSOMAL SUBUNIT PROTEIN BS1C"/>
    <property type="match status" value="1"/>
</dbReference>
<dbReference type="InterPro" id="IPR035104">
    <property type="entry name" value="Ribosomal_protein_S1-like"/>
</dbReference>
<evidence type="ECO:0000313" key="10">
    <source>
        <dbReference type="EMBL" id="VAX16225.1"/>
    </source>
</evidence>
<dbReference type="Pfam" id="PF00575">
    <property type="entry name" value="S1"/>
    <property type="match status" value="6"/>
</dbReference>
<dbReference type="FunFam" id="2.40.50.140:FF:000018">
    <property type="entry name" value="30S ribosomal protein S1"/>
    <property type="match status" value="1"/>
</dbReference>
<dbReference type="PROSITE" id="PS50126">
    <property type="entry name" value="S1"/>
    <property type="match status" value="6"/>
</dbReference>
<dbReference type="AlphaFoldDB" id="A0A3B1CC31"/>
<feature type="domain" description="S1 motif" evidence="9">
    <location>
        <begin position="481"/>
        <end position="550"/>
    </location>
</feature>
<proteinExistence type="inferred from homology"/>
<dbReference type="PRINTS" id="PR00681">
    <property type="entry name" value="RIBOSOMALS1"/>
</dbReference>
<dbReference type="PANTHER" id="PTHR10724">
    <property type="entry name" value="30S RIBOSOMAL PROTEIN S1"/>
    <property type="match status" value="1"/>
</dbReference>
<feature type="domain" description="S1 motif" evidence="9">
    <location>
        <begin position="222"/>
        <end position="290"/>
    </location>
</feature>
<evidence type="ECO:0000259" key="9">
    <source>
        <dbReference type="PROSITE" id="PS50126"/>
    </source>
</evidence>
<dbReference type="CDD" id="cd04465">
    <property type="entry name" value="S1_RPS1_repeat_ec2_hs2"/>
    <property type="match status" value="1"/>
</dbReference>
<feature type="domain" description="S1 motif" evidence="9">
    <location>
        <begin position="54"/>
        <end position="118"/>
    </location>
</feature>
<evidence type="ECO:0000256" key="6">
    <source>
        <dbReference type="ARBA" id="ARBA00035293"/>
    </source>
</evidence>
<evidence type="ECO:0000256" key="4">
    <source>
        <dbReference type="ARBA" id="ARBA00022980"/>
    </source>
</evidence>
<dbReference type="NCBIfam" id="TIGR00717">
    <property type="entry name" value="rpsA"/>
    <property type="match status" value="1"/>
</dbReference>
<keyword evidence="2" id="KW-0677">Repeat</keyword>
<evidence type="ECO:0000256" key="2">
    <source>
        <dbReference type="ARBA" id="ARBA00022737"/>
    </source>
</evidence>
<evidence type="ECO:0000256" key="8">
    <source>
        <dbReference type="SAM" id="MobiDB-lite"/>
    </source>
</evidence>
<dbReference type="GO" id="GO:0003735">
    <property type="term" value="F:structural constituent of ribosome"/>
    <property type="evidence" value="ECO:0007669"/>
    <property type="project" value="InterPro"/>
</dbReference>
<evidence type="ECO:0000256" key="7">
    <source>
        <dbReference type="ARBA" id="ARBA00035517"/>
    </source>
</evidence>
<dbReference type="GO" id="GO:0022627">
    <property type="term" value="C:cytosolic small ribosomal subunit"/>
    <property type="evidence" value="ECO:0007669"/>
    <property type="project" value="TreeGrafter"/>
</dbReference>
<protein>
    <recommendedName>
        <fullName evidence="6">Small ribosomal subunit protein bS1</fullName>
    </recommendedName>
    <alternativeName>
        <fullName evidence="7">30S ribosomal protein S1</fullName>
    </alternativeName>
</protein>
<organism evidence="10">
    <name type="scientific">hydrothermal vent metagenome</name>
    <dbReference type="NCBI Taxonomy" id="652676"/>
    <lineage>
        <taxon>unclassified sequences</taxon>
        <taxon>metagenomes</taxon>
        <taxon>ecological metagenomes</taxon>
    </lineage>
</organism>
<dbReference type="SMART" id="SM00316">
    <property type="entry name" value="S1"/>
    <property type="match status" value="6"/>
</dbReference>
<feature type="domain" description="S1 motif" evidence="9">
    <location>
        <begin position="307"/>
        <end position="377"/>
    </location>
</feature>
<dbReference type="EMBL" id="UOGE01000004">
    <property type="protein sequence ID" value="VAX16225.1"/>
    <property type="molecule type" value="Genomic_DNA"/>
</dbReference>
<dbReference type="Gene3D" id="2.40.50.140">
    <property type="entry name" value="Nucleic acid-binding proteins"/>
    <property type="match status" value="6"/>
</dbReference>
<dbReference type="FunFam" id="2.40.50.140:FF:000011">
    <property type="entry name" value="30S ribosomal protein S1"/>
    <property type="match status" value="2"/>
</dbReference>
<keyword evidence="3" id="KW-0694">RNA-binding</keyword>
<keyword evidence="5" id="KW-0687">Ribonucleoprotein</keyword>
<keyword evidence="4 10" id="KW-0689">Ribosomal protein</keyword>
<dbReference type="InterPro" id="IPR003029">
    <property type="entry name" value="S1_domain"/>
</dbReference>
<evidence type="ECO:0000256" key="5">
    <source>
        <dbReference type="ARBA" id="ARBA00023274"/>
    </source>
</evidence>
<dbReference type="InterPro" id="IPR012340">
    <property type="entry name" value="NA-bd_OB-fold"/>
</dbReference>
<accession>A0A3B1CC31</accession>
<gene>
    <name evidence="10" type="ORF">MNBD_NITROSPINAE02-316</name>
</gene>
<feature type="domain" description="S1 motif" evidence="9">
    <location>
        <begin position="394"/>
        <end position="464"/>
    </location>
</feature>
<dbReference type="GO" id="GO:0006412">
    <property type="term" value="P:translation"/>
    <property type="evidence" value="ECO:0007669"/>
    <property type="project" value="InterPro"/>
</dbReference>
<name>A0A3B1CC31_9ZZZZ</name>
<feature type="domain" description="S1 motif" evidence="9">
    <location>
        <begin position="136"/>
        <end position="201"/>
    </location>
</feature>
<sequence>MTSSQKTTRKRVTEQDYSETGVFEEDVPKAKEGEISKEDFENLITESMDGLREGEPVNGKVVEITGDFIIVDIGFKSEGLIPIGEFGAQASELNVGDEVEVLLEAVENSHGALVLSKDKANKARVWDEIAIKFEEDAVVEGIITSKIKGGLTVDIGLKAFLPGSQIDLRPIKNMDKLIGEQHKFKIIKMNKKRGNIVLSRRVMLEEERKITKEATLGNLEEGKVIEGMVKNITEYGAFIDLGGIDGLLHITDMSWGRVSHPSEMFSIGDNVKVMVLKFDKETERVSLGLKQTTPDPWEEAEIKYKQDTRVNGKVVSIADYGAFIELEEGIEGLVHITEMTWNKHIRHPAKVVNLGDIVEAVVLSMDRDRKRISLGMKQIESNPWENIEEKYPINSQVEGKVRNLADFGAFVELEEGVDGLIHISDMSWTQKIKHPSEVLKKRDKVNCVVLNVDKENERLSLGLKQLEQDPWEAVEEKYPVGADVGCKIVKVTNFGAFAEIESGIEGLIHVSQLGVSRISSPRKTVKVGQEVTAKIIKVDLQNRKIGLSVKAFLDGLSPEDVEKEIRAMEIRGPKDDDAEKTTEPVAETAVEPEAEPVAETVVEPEAEPVAETVAEPEAEPVAETVVEAESETAPKQDNEGEKEG</sequence>
<dbReference type="CDD" id="cd05688">
    <property type="entry name" value="S1_RPS1_repeat_ec3"/>
    <property type="match status" value="1"/>
</dbReference>
<feature type="region of interest" description="Disordered" evidence="8">
    <location>
        <begin position="1"/>
        <end position="22"/>
    </location>
</feature>
<dbReference type="SUPFAM" id="SSF50249">
    <property type="entry name" value="Nucleic acid-binding proteins"/>
    <property type="match status" value="6"/>
</dbReference>
<comment type="similarity">
    <text evidence="1">Belongs to the bacterial ribosomal protein bS1 family.</text>
</comment>
<feature type="compositionally biased region" description="Basic and acidic residues" evidence="8">
    <location>
        <begin position="632"/>
        <end position="644"/>
    </location>
</feature>
<feature type="region of interest" description="Disordered" evidence="8">
    <location>
        <begin position="569"/>
        <end position="644"/>
    </location>
</feature>
<dbReference type="InterPro" id="IPR000110">
    <property type="entry name" value="Ribosomal_bS1"/>
</dbReference>
<dbReference type="CDD" id="cd05687">
    <property type="entry name" value="S1_RPS1_repeat_ec1_hs1"/>
    <property type="match status" value="1"/>
</dbReference>
<dbReference type="InterPro" id="IPR050437">
    <property type="entry name" value="Ribos_protein_bS1-like"/>
</dbReference>
<reference evidence="10" key="1">
    <citation type="submission" date="2018-06" db="EMBL/GenBank/DDBJ databases">
        <authorList>
            <person name="Zhirakovskaya E."/>
        </authorList>
    </citation>
    <scope>NUCLEOTIDE SEQUENCE</scope>
</reference>
<dbReference type="GO" id="GO:0003729">
    <property type="term" value="F:mRNA binding"/>
    <property type="evidence" value="ECO:0007669"/>
    <property type="project" value="TreeGrafter"/>
</dbReference>